<evidence type="ECO:0000313" key="7">
    <source>
        <dbReference type="Proteomes" id="UP000711407"/>
    </source>
</evidence>
<organism evidence="6 7">
    <name type="scientific">Candidatus Amulumruptor caecigallinarius</name>
    <dbReference type="NCBI Taxonomy" id="2109911"/>
    <lineage>
        <taxon>Bacteria</taxon>
        <taxon>Pseudomonadati</taxon>
        <taxon>Bacteroidota</taxon>
        <taxon>Bacteroidia</taxon>
        <taxon>Bacteroidales</taxon>
        <taxon>Muribaculaceae</taxon>
        <taxon>Candidatus Amulumruptor</taxon>
    </lineage>
</organism>
<proteinExistence type="predicted"/>
<evidence type="ECO:0000313" key="6">
    <source>
        <dbReference type="EMBL" id="HJE39329.1"/>
    </source>
</evidence>
<evidence type="ECO:0000259" key="5">
    <source>
        <dbReference type="Pfam" id="PF06803"/>
    </source>
</evidence>
<dbReference type="AlphaFoldDB" id="A0A4Q0U7S0"/>
<protein>
    <submittedName>
        <fullName evidence="6">DUF1232 domain-containing protein</fullName>
    </submittedName>
</protein>
<dbReference type="EMBL" id="DYXT01000030">
    <property type="protein sequence ID" value="HJE39329.1"/>
    <property type="molecule type" value="Genomic_DNA"/>
</dbReference>
<feature type="domain" description="DUF1232" evidence="5">
    <location>
        <begin position="47"/>
        <end position="79"/>
    </location>
</feature>
<sequence length="122" mass="14141">MAIFNLDYNALWESICNWSRKAGRAATRPVLLMWYVMRSKDTPRKDKWAIFASLAYLILPIDIIDAKRLPIIGWLDEVTSLAVLVQKMSKHITPEMEKQADDQLDKWFAAGTEYAEYEMIEG</sequence>
<comment type="subcellular location">
    <subcellularLocation>
        <location evidence="1">Endomembrane system</location>
        <topology evidence="1">Multi-pass membrane protein</topology>
    </subcellularLocation>
</comment>
<dbReference type="GO" id="GO:0012505">
    <property type="term" value="C:endomembrane system"/>
    <property type="evidence" value="ECO:0007669"/>
    <property type="project" value="UniProtKB-SubCell"/>
</dbReference>
<reference evidence="6" key="2">
    <citation type="submission" date="2021-09" db="EMBL/GenBank/DDBJ databases">
        <authorList>
            <person name="Gilroy R."/>
        </authorList>
    </citation>
    <scope>NUCLEOTIDE SEQUENCE</scope>
    <source>
        <strain evidence="6">4100</strain>
    </source>
</reference>
<dbReference type="Proteomes" id="UP000711407">
    <property type="component" value="Unassembled WGS sequence"/>
</dbReference>
<keyword evidence="3" id="KW-1133">Transmembrane helix</keyword>
<dbReference type="Pfam" id="PF06803">
    <property type="entry name" value="DUF1232"/>
    <property type="match status" value="1"/>
</dbReference>
<evidence type="ECO:0000256" key="1">
    <source>
        <dbReference type="ARBA" id="ARBA00004127"/>
    </source>
</evidence>
<keyword evidence="4" id="KW-0472">Membrane</keyword>
<evidence type="ECO:0000256" key="4">
    <source>
        <dbReference type="ARBA" id="ARBA00023136"/>
    </source>
</evidence>
<evidence type="ECO:0000256" key="2">
    <source>
        <dbReference type="ARBA" id="ARBA00022692"/>
    </source>
</evidence>
<comment type="caution">
    <text evidence="6">The sequence shown here is derived from an EMBL/GenBank/DDBJ whole genome shotgun (WGS) entry which is preliminary data.</text>
</comment>
<gene>
    <name evidence="6" type="ORF">K8V47_06195</name>
</gene>
<reference evidence="6" key="1">
    <citation type="journal article" date="2021" name="PeerJ">
        <title>Extensive microbial diversity within the chicken gut microbiome revealed by metagenomics and culture.</title>
        <authorList>
            <person name="Gilroy R."/>
            <person name="Ravi A."/>
            <person name="Getino M."/>
            <person name="Pursley I."/>
            <person name="Horton D.L."/>
            <person name="Alikhan N.F."/>
            <person name="Baker D."/>
            <person name="Gharbi K."/>
            <person name="Hall N."/>
            <person name="Watson M."/>
            <person name="Adriaenssens E.M."/>
            <person name="Foster-Nyarko E."/>
            <person name="Jarju S."/>
            <person name="Secka A."/>
            <person name="Antonio M."/>
            <person name="Oren A."/>
            <person name="Chaudhuri R.R."/>
            <person name="La Ragione R."/>
            <person name="Hildebrand F."/>
            <person name="Pallen M.J."/>
        </authorList>
    </citation>
    <scope>NUCLEOTIDE SEQUENCE</scope>
    <source>
        <strain evidence="6">4100</strain>
    </source>
</reference>
<dbReference type="InterPro" id="IPR010652">
    <property type="entry name" value="DUF1232"/>
</dbReference>
<name>A0A4Q0U7S0_9BACT</name>
<evidence type="ECO:0000256" key="3">
    <source>
        <dbReference type="ARBA" id="ARBA00022989"/>
    </source>
</evidence>
<accession>A0A4Q0U7S0</accession>
<keyword evidence="2" id="KW-0812">Transmembrane</keyword>